<feature type="transmembrane region" description="Helical" evidence="5">
    <location>
        <begin position="408"/>
        <end position="434"/>
    </location>
</feature>
<dbReference type="PANTHER" id="PTHR11453:SF38">
    <property type="entry name" value="ANION TRANSPORTER (EUROFUNG)"/>
    <property type="match status" value="1"/>
</dbReference>
<feature type="transmembrane region" description="Helical" evidence="5">
    <location>
        <begin position="247"/>
        <end position="265"/>
    </location>
</feature>
<feature type="transmembrane region" description="Helical" evidence="5">
    <location>
        <begin position="300"/>
        <end position="319"/>
    </location>
</feature>
<organism evidence="7 8">
    <name type="scientific">Colletotrichum melonis</name>
    <dbReference type="NCBI Taxonomy" id="1209925"/>
    <lineage>
        <taxon>Eukaryota</taxon>
        <taxon>Fungi</taxon>
        <taxon>Dikarya</taxon>
        <taxon>Ascomycota</taxon>
        <taxon>Pezizomycotina</taxon>
        <taxon>Sordariomycetes</taxon>
        <taxon>Hypocreomycetidae</taxon>
        <taxon>Glomerellales</taxon>
        <taxon>Glomerellaceae</taxon>
        <taxon>Colletotrichum</taxon>
        <taxon>Colletotrichum acutatum species complex</taxon>
    </lineage>
</organism>
<dbReference type="AlphaFoldDB" id="A0AAI9XV29"/>
<evidence type="ECO:0000256" key="4">
    <source>
        <dbReference type="ARBA" id="ARBA00023136"/>
    </source>
</evidence>
<feature type="domain" description="Bicarbonate transporter-like transmembrane" evidence="6">
    <location>
        <begin position="323"/>
        <end position="510"/>
    </location>
</feature>
<dbReference type="InterPro" id="IPR003020">
    <property type="entry name" value="HCO3_transpt_euk"/>
</dbReference>
<evidence type="ECO:0000256" key="3">
    <source>
        <dbReference type="ARBA" id="ARBA00022989"/>
    </source>
</evidence>
<keyword evidence="4 5" id="KW-0472">Membrane</keyword>
<dbReference type="PANTHER" id="PTHR11453">
    <property type="entry name" value="ANION EXCHANGE PROTEIN"/>
    <property type="match status" value="1"/>
</dbReference>
<feature type="transmembrane region" description="Helical" evidence="5">
    <location>
        <begin position="99"/>
        <end position="120"/>
    </location>
</feature>
<sequence>MAKKAGGDGESSVQAVEFTTTSEDGFHTPEAILLTRGLQTFAEICADNQMNAFSLLPAIAYTLDMYRRTGQFFGIHEALLSSALAAVVFSILSAQPLTIVGVTGLISLFNFTIYDIIKIYDVSIYPQFMARTGIWAAMFHWLVAVFNACDYMRYVTDFSSEAFGLYVGIIYISLWAQLKVIVAERPADKDIVKGVEELVNEFDAEGSAAGYLACMIAILYFGTVYSLEKMGSSTLWTSGYRGILADYAYVFSQFATIFWVGFSHIPGTLKATHIMRVPVVDASKPTQARSWILDFWNLDAKWGFVAMPFDFLVMLLFYYDHNVSSILGLPMPNGLVPQGPVHTDSLTVYETKLRIIPTYEGGDTDIRRPVVVATQVVEQRITHLLMGLALIGTMTSPLLVVIHTMPAAAFAGVFFVVGWGSIESNSILQKILYLQAEERFIQRDELLLQVRRRKVWLYIAIQFLAVIACVAISHTLGAIGFPVLIILLIPMRVLLVPRWFLRKELQILDDFTATNEMVLASLGGKPGLPEGSPEED</sequence>
<dbReference type="Proteomes" id="UP001239795">
    <property type="component" value="Unassembled WGS sequence"/>
</dbReference>
<evidence type="ECO:0000256" key="2">
    <source>
        <dbReference type="ARBA" id="ARBA00022692"/>
    </source>
</evidence>
<dbReference type="GO" id="GO:0006820">
    <property type="term" value="P:monoatomic anion transport"/>
    <property type="evidence" value="ECO:0007669"/>
    <property type="project" value="InterPro"/>
</dbReference>
<keyword evidence="3 5" id="KW-1133">Transmembrane helix</keyword>
<feature type="transmembrane region" description="Helical" evidence="5">
    <location>
        <begin position="384"/>
        <end position="402"/>
    </location>
</feature>
<name>A0AAI9XV29_9PEZI</name>
<feature type="domain" description="Bicarbonate transporter-like transmembrane" evidence="6">
    <location>
        <begin position="54"/>
        <end position="173"/>
    </location>
</feature>
<dbReference type="EMBL" id="MLGG01000011">
    <property type="protein sequence ID" value="KAK1461234.1"/>
    <property type="molecule type" value="Genomic_DNA"/>
</dbReference>
<evidence type="ECO:0000256" key="5">
    <source>
        <dbReference type="SAM" id="Phobius"/>
    </source>
</evidence>
<feature type="transmembrane region" description="Helical" evidence="5">
    <location>
        <begin position="72"/>
        <end position="92"/>
    </location>
</feature>
<dbReference type="Pfam" id="PF00955">
    <property type="entry name" value="HCO3_cotransp"/>
    <property type="match status" value="2"/>
</dbReference>
<comment type="subcellular location">
    <subcellularLocation>
        <location evidence="1">Membrane</location>
        <topology evidence="1">Multi-pass membrane protein</topology>
    </subcellularLocation>
</comment>
<dbReference type="GO" id="GO:0050801">
    <property type="term" value="P:monoatomic ion homeostasis"/>
    <property type="evidence" value="ECO:0007669"/>
    <property type="project" value="TreeGrafter"/>
</dbReference>
<keyword evidence="8" id="KW-1185">Reference proteome</keyword>
<evidence type="ECO:0000313" key="8">
    <source>
        <dbReference type="Proteomes" id="UP001239795"/>
    </source>
</evidence>
<feature type="transmembrane region" description="Helical" evidence="5">
    <location>
        <begin position="132"/>
        <end position="151"/>
    </location>
</feature>
<feature type="transmembrane region" description="Helical" evidence="5">
    <location>
        <begin position="479"/>
        <end position="501"/>
    </location>
</feature>
<protein>
    <recommendedName>
        <fullName evidence="6">Bicarbonate transporter-like transmembrane domain-containing protein</fullName>
    </recommendedName>
</protein>
<evidence type="ECO:0000313" key="7">
    <source>
        <dbReference type="EMBL" id="KAK1461234.1"/>
    </source>
</evidence>
<accession>A0AAI9XV29</accession>
<feature type="transmembrane region" description="Helical" evidence="5">
    <location>
        <begin position="455"/>
        <end position="473"/>
    </location>
</feature>
<gene>
    <name evidence="7" type="ORF">CMEL01_14870</name>
</gene>
<comment type="caution">
    <text evidence="7">The sequence shown here is derived from an EMBL/GenBank/DDBJ whole genome shotgun (WGS) entry which is preliminary data.</text>
</comment>
<dbReference type="GO" id="GO:0005452">
    <property type="term" value="F:solute:inorganic anion antiporter activity"/>
    <property type="evidence" value="ECO:0007669"/>
    <property type="project" value="InterPro"/>
</dbReference>
<evidence type="ECO:0000256" key="1">
    <source>
        <dbReference type="ARBA" id="ARBA00004141"/>
    </source>
</evidence>
<dbReference type="GO" id="GO:0046713">
    <property type="term" value="P:borate transport"/>
    <property type="evidence" value="ECO:0007669"/>
    <property type="project" value="TreeGrafter"/>
</dbReference>
<reference evidence="7 8" key="1">
    <citation type="submission" date="2016-10" db="EMBL/GenBank/DDBJ databases">
        <title>The genome sequence of Colletotrichum fioriniae PJ7.</title>
        <authorList>
            <person name="Baroncelli R."/>
        </authorList>
    </citation>
    <scope>NUCLEOTIDE SEQUENCE [LARGE SCALE GENOMIC DNA]</scope>
    <source>
        <strain evidence="7">Col 31</strain>
    </source>
</reference>
<feature type="transmembrane region" description="Helical" evidence="5">
    <location>
        <begin position="208"/>
        <end position="227"/>
    </location>
</feature>
<evidence type="ECO:0000259" key="6">
    <source>
        <dbReference type="Pfam" id="PF00955"/>
    </source>
</evidence>
<dbReference type="GO" id="GO:0005886">
    <property type="term" value="C:plasma membrane"/>
    <property type="evidence" value="ECO:0007669"/>
    <property type="project" value="TreeGrafter"/>
</dbReference>
<keyword evidence="2 5" id="KW-0812">Transmembrane</keyword>
<dbReference type="InterPro" id="IPR011531">
    <property type="entry name" value="HCO3_transpt-like_TM_dom"/>
</dbReference>
<proteinExistence type="predicted"/>